<comment type="caution">
    <text evidence="1">The sequence shown here is derived from an EMBL/GenBank/DDBJ whole genome shotgun (WGS) entry which is preliminary data.</text>
</comment>
<dbReference type="EMBL" id="BMKK01000001">
    <property type="protein sequence ID" value="GGD40124.1"/>
    <property type="molecule type" value="Genomic_DNA"/>
</dbReference>
<name>A0A916YDA8_9BACT</name>
<dbReference type="Proteomes" id="UP000609064">
    <property type="component" value="Unassembled WGS sequence"/>
</dbReference>
<organism evidence="1 2">
    <name type="scientific">Emticicia aquatilis</name>
    <dbReference type="NCBI Taxonomy" id="1537369"/>
    <lineage>
        <taxon>Bacteria</taxon>
        <taxon>Pseudomonadati</taxon>
        <taxon>Bacteroidota</taxon>
        <taxon>Cytophagia</taxon>
        <taxon>Cytophagales</taxon>
        <taxon>Leadbetterellaceae</taxon>
        <taxon>Emticicia</taxon>
    </lineage>
</organism>
<evidence type="ECO:0000313" key="2">
    <source>
        <dbReference type="Proteomes" id="UP000609064"/>
    </source>
</evidence>
<keyword evidence="2" id="KW-1185">Reference proteome</keyword>
<evidence type="ECO:0000313" key="1">
    <source>
        <dbReference type="EMBL" id="GGD40124.1"/>
    </source>
</evidence>
<accession>A0A916YDA8</accession>
<proteinExistence type="predicted"/>
<dbReference type="AlphaFoldDB" id="A0A916YDA8"/>
<reference evidence="1" key="2">
    <citation type="submission" date="2020-09" db="EMBL/GenBank/DDBJ databases">
        <authorList>
            <person name="Sun Q."/>
            <person name="Zhou Y."/>
        </authorList>
    </citation>
    <scope>NUCLEOTIDE SEQUENCE</scope>
    <source>
        <strain evidence="1">CGMCC 1.15958</strain>
    </source>
</reference>
<reference evidence="1" key="1">
    <citation type="journal article" date="2014" name="Int. J. Syst. Evol. Microbiol.">
        <title>Complete genome sequence of Corynebacterium casei LMG S-19264T (=DSM 44701T), isolated from a smear-ripened cheese.</title>
        <authorList>
            <consortium name="US DOE Joint Genome Institute (JGI-PGF)"/>
            <person name="Walter F."/>
            <person name="Albersmeier A."/>
            <person name="Kalinowski J."/>
            <person name="Ruckert C."/>
        </authorList>
    </citation>
    <scope>NUCLEOTIDE SEQUENCE</scope>
    <source>
        <strain evidence="1">CGMCC 1.15958</strain>
    </source>
</reference>
<protein>
    <submittedName>
        <fullName evidence="1">Uncharacterized protein</fullName>
    </submittedName>
</protein>
<sequence length="353" mass="38295">MYSEFKTMKKLILILLLSSFINEHIYAQTPEGWTKEQWDEAVAGKASKLYLYSDKDLLEASEACMIKIQLIKIPNTDPNNETPSLQKEYQYLDLPVGEANSYTTTNWRIVEGGGNIVGIDNNTISYTAPKNRPTGSKMIISVDLAPNRPNLPKVQLLKTLFFVENESSFTLNIPAIGIINAKFTNTSNGGVAGLSKGNVPQMAYDIAKSKGYHLNALTNNAMYVYNASENSSAITFSGLTLEGIDGGSKAAIPNAGILGISYKGKGVGSFPLAVEQKGENVGVVMSFMQKGCGCSRDAYSDDEIYNCTGKITITKDDGKTIEGKFNTVVFSDDGNGHVVRGQLQGKFKAMKAN</sequence>
<gene>
    <name evidence="1" type="ORF">GCM10011514_00260</name>
</gene>